<feature type="compositionally biased region" description="Acidic residues" evidence="1">
    <location>
        <begin position="1178"/>
        <end position="1193"/>
    </location>
</feature>
<protein>
    <recommendedName>
        <fullName evidence="3">Csf1 N-terminal domain-containing protein</fullName>
    </recommendedName>
</protein>
<dbReference type="GO" id="GO:0016020">
    <property type="term" value="C:membrane"/>
    <property type="evidence" value="ECO:0007669"/>
    <property type="project" value="InterPro"/>
</dbReference>
<proteinExistence type="predicted"/>
<feature type="domain" description="Csf1 N-terminal" evidence="3">
    <location>
        <begin position="18"/>
        <end position="800"/>
    </location>
</feature>
<dbReference type="Proteomes" id="UP000054538">
    <property type="component" value="Unassembled WGS sequence"/>
</dbReference>
<reference evidence="4 5" key="1">
    <citation type="submission" date="2014-04" db="EMBL/GenBank/DDBJ databases">
        <authorList>
            <consortium name="DOE Joint Genome Institute"/>
            <person name="Kuo A."/>
            <person name="Kohler A."/>
            <person name="Jargeat P."/>
            <person name="Nagy L.G."/>
            <person name="Floudas D."/>
            <person name="Copeland A."/>
            <person name="Barry K.W."/>
            <person name="Cichocki N."/>
            <person name="Veneault-Fourrey C."/>
            <person name="LaButti K."/>
            <person name="Lindquist E.A."/>
            <person name="Lipzen A."/>
            <person name="Lundell T."/>
            <person name="Morin E."/>
            <person name="Murat C."/>
            <person name="Sun H."/>
            <person name="Tunlid A."/>
            <person name="Henrissat B."/>
            <person name="Grigoriev I.V."/>
            <person name="Hibbett D.S."/>
            <person name="Martin F."/>
            <person name="Nordberg H.P."/>
            <person name="Cantor M.N."/>
            <person name="Hua S.X."/>
        </authorList>
    </citation>
    <scope>NUCLEOTIDE SEQUENCE [LARGE SCALE GENOMIC DNA]</scope>
    <source>
        <strain evidence="4 5">Ve08.2h10</strain>
    </source>
</reference>
<dbReference type="HOGENOM" id="CLU_000463_0_0_1"/>
<dbReference type="OrthoDB" id="10051416at2759"/>
<dbReference type="PANTHER" id="PTHR32085">
    <property type="entry name" value="PROTEIN CSF1"/>
    <property type="match status" value="1"/>
</dbReference>
<dbReference type="PANTHER" id="PTHR32085:SF3">
    <property type="entry name" value="PROTEIN CSF1"/>
    <property type="match status" value="1"/>
</dbReference>
<dbReference type="InterPro" id="IPR029636">
    <property type="entry name" value="Csf1"/>
</dbReference>
<feature type="region of interest" description="Disordered" evidence="1">
    <location>
        <begin position="1177"/>
        <end position="1210"/>
    </location>
</feature>
<keyword evidence="2" id="KW-1133">Transmembrane helix</keyword>
<dbReference type="EMBL" id="KN825059">
    <property type="protein sequence ID" value="KIK95174.1"/>
    <property type="molecule type" value="Genomic_DNA"/>
</dbReference>
<evidence type="ECO:0000313" key="4">
    <source>
        <dbReference type="EMBL" id="KIK95174.1"/>
    </source>
</evidence>
<feature type="compositionally biased region" description="Low complexity" evidence="1">
    <location>
        <begin position="1123"/>
        <end position="1133"/>
    </location>
</feature>
<sequence>MLRVYLLVACICVLIASILYTFYFNRLVAAVIGLFLRIKYWNQEGSSIWLQIGSIHLSILAGRVLLKDVRYHSSNQTIKIVKAQISWRYWLRVPATEDDLNHAHVGGEDFNQTYAIPPCRIKVSAQGFEWFLYNRTAAYDHIVSQMQTGSSPPPEESEPRRLFSQTSGLEGLHPPSALPSIKAPPMIHALLKWIKRQMPYLDPKDLLPISIEAFKLAIVCGNSSTPNLMVAECPRADGTFGIVRPRSKYDLYKQLLNFQFQNALIHLVENEDYQETMTHIGHSVRVRAESSIYADRIPLAYLSFGVFTKVWEGIKLYVTMFSPRHETSSGHQGRASVPGKWSRKGVDEETFVDADPTKLEYAIERRILEAPMLELSYYADAVGEVPVEADGPKGMGLESYDIGNGDLPPEWGIDLVIRNGVIRYGPWADRQRVHLQRTFFPSTYHDSDVSQRLKPGDKRIWTAMKIFIELREETSLNIPFREASKNWQWDGRTDFPRPRTREHSSLHVAAGDSSSISYLIPLVIGPDGYESRLEMHIDTVEVTSSLNDIKLIVAESSRVSAALPVPLKWNANRQWSFSVSLRQPTIFLLRDHINMFADLSRDWTTGSPTEWHHFVPTVYSLELNLHHFNLNLYANDQNIIDKPLTKDENTMVNLRAPRLCTLVTIPSKTYLPEATTISFTAEVPALVLSISLPKWNTQSLYNQGKEHRILHTGTFRVDSTYHYWAETHPDNLEQLKLGISARSVTLKTLGWAIRYFMVLRDNYFGSFTHFSTLTEYLDKRNSGQVGDPIEKKWRPDKSNMLQVEISLMIQHVSLLLPAGLPGYEKSTSVTAANDIGTSLLLEFPELQLDLRFHDYFMEISLNVGELKGCIMETCSEDAFFRNGYRRFKETLGIDSIDITTHRLFGPTPRTRTYVCVWEIALGQVKVLLSPLESRMMLAVINAFRIHYADIANAPANEFSVPLDPDLTFVKFSVKALSATCLAGHAAVDLDLPQGLALQTNDLQGQLCGKLVSLRLPLASLKTLVTSNLARKSWSEAAAIDLDIQLESYTSPKTEENPQNAFLHGQDMLTQRAQYLLGQLKKAENNFRGRYYVPGPCRRPRPPHRVHRNDLYMPPLTLPQFNRVQGQQRQQQQPYGPPPRWPRPSHFSESDGENISEADRDARLARSRIFQPITAGYVDDCEQSMSDDESDNADLTDSGSSESEWSTHPAENHRRSHLCRYQCVTRRYKECFLDDISSREGSPFVMSKDPSTPFSFQRPERLSKIMLTLPLYKTEPWELLGSCPMVRLRSVRGVEVLLTPLVVVLASHLKDELELHDLSAELILDVVFARHLTSFSSLMTRTPSLSPALDLLVHSVRVRVVEQIHLKRGNPGASSMEDGPVDGQAVDLALQCSLTGLYLKVIPQVRDGHFFRLTQMVLDELSMGLSRLQVPGGTVYGSSPRPEFNVSMSGFQASLIQGHVDVSASNFTVQIGTSDPEYIVSLLLAAKNDTDELLNIHQDWRNRSSNSFPALVRKILWLTNDDAIVDPLSIIQPSFLVQRGLPHGVRTNGVLKFLFHLRLCLHQCGRALDNEQRSGDQELRQLVESRLANLTVDLDAPNEAYSNPWEMLFASVDPSHEQSSSAISSVTCAVGSLRLTVSSPTSKSHSYFTSTALHFRCQRCAVGQVHLASHVSPPGQTTQHVVFLFAVTDVELMMFPPLMDFAQGAIRVGRYCQNGDTATDLHIPTSRPPSQTTLVAHIGSLNVHAEAENLTFVAGGSSLDVTSSLLVRSDIGTQLASSTFTFSGIHVRAQSKKTDTGAHISEQDTLASLAFTDGKVNAALRHDLASSALRLVFVFREILVSVPRSAIRLYRFIEEWQADFLPSFEATAETLVSEIKRNSTSTLSKPSITRGTKRSTSSLHVNGRVALLSVTLQVMRGTWLSWAVEDTTGFVSSAPNSVSKRMQNFGLQLGSQGFTIAYRSRSVDSSTGAPRVKLVLPALTLTGHQGKSSIELLGALDFVNIMIKPTHMDTLLVVQQKFGQDFTDLLDLIQETRQKRSTNPKARQAIASPGKFIVHINVKGFRLGLEGPSSVFYLECQNVCGDVTKKDNTLEWKVQLRDLALSLAPRTGLAAQDYGFDRNQKLAFVIVDIAVSANDGILKASVPKIQAVMQPSSIGALGDFIDYHQAELLARRHQRAAELEAFREKTRSILKTFETHTQESGVRDPSWLSEHTIVVEIERVGVAFPLTLTQNLGLPQWPNRDLSPVRAFLFSVRRIRFSTQRGEAGQINTKELSFQFVNRFRQYISTDFNADSHQTRNRLVYPQMKAHLRSDASLSQRHLRITANITGFILDLDSSISDCVFSLIDVYCQGRERMERLSSSIPRGVAYPPEPSPISSPLTAEHASPVPGSNIFGALVFESGEVRVHCEVMHVKTMSTTFSDDDDDYLPTMETEVIRLPVVSAWMEYQAFTASNPHDGARTNQPPILIFKTKIHSSQNTLKPTLLPFVTNITDYVQMRMRKTTWHNELLNPPLTSAGSESICSMPSTTVGGISQTSGLQINFSLRIDQSSLEFTCQPDVNVLAALRWDSGGFVVSISPGAHRVTFTGSVDGLTVGLKHGFLSEDCVNLAARNLALSLAFAKTEGAKGTLDSTISLVISTDMSGGVHFSRLQDMLCLKAVWLDRIPLIAPHHTPPGVSGVVSPAQQLSSPTVKQEVTTAIIIRVRRIEVNVDLGQSISNITLSMEDALVRTRLSERSSELSLSVADVAVLAKGNISGHILVPDCMFQTVRRNEEVLLQEFTSARLLELTMTSGPLSAELESENQQLLVYRADPIQVDIHDDWSLISSTVGDRDRPLLLAFTVHGKEITALATISTIPKLMFYVNKFKANIAAQRLGASRESEAFRATQAPKPNNPLTEVASALFQSARTRFKEAETDMSHIIRQQMSFRLEMLRLVLFPRSMADTELAQFTGREVHASLNRIVEDGLPSRREVHLSFTALKISRFSQLQSLLPSTATISHDLTWVSSLFKSPTEASIVGLPSMKMLMITEEHIQDLTARLVYDFYSTFQGREDKSPEDIYITLNMALYAWLTGLRKNLSRELEQVQGPLNAPLSVTPSLVSRKKGVASGSELSEAPRMEGNSNLASAGVLPKSQLGADILSTLPVPPADDRTAITEPIRPVKLTTQPQEGNAKDIPIVVGSQSDEKLTLLYEPRERKIQRLTMRQLGEATPDVMHPFFKKSGFNLEDSLPQYVHEYATIPLEEIMEALLNLYSRQLRRESKAEDRDHR</sequence>
<dbReference type="GO" id="GO:0006113">
    <property type="term" value="P:fermentation"/>
    <property type="evidence" value="ECO:0007669"/>
    <property type="project" value="InterPro"/>
</dbReference>
<dbReference type="Pfam" id="PF21678">
    <property type="entry name" value="Csf1_N"/>
    <property type="match status" value="1"/>
</dbReference>
<feature type="compositionally biased region" description="Polar residues" evidence="1">
    <location>
        <begin position="1194"/>
        <end position="1205"/>
    </location>
</feature>
<feature type="region of interest" description="Disordered" evidence="1">
    <location>
        <begin position="2361"/>
        <end position="2380"/>
    </location>
</feature>
<reference evidence="5" key="2">
    <citation type="submission" date="2015-01" db="EMBL/GenBank/DDBJ databases">
        <title>Evolutionary Origins and Diversification of the Mycorrhizal Mutualists.</title>
        <authorList>
            <consortium name="DOE Joint Genome Institute"/>
            <consortium name="Mycorrhizal Genomics Consortium"/>
            <person name="Kohler A."/>
            <person name="Kuo A."/>
            <person name="Nagy L.G."/>
            <person name="Floudas D."/>
            <person name="Copeland A."/>
            <person name="Barry K.W."/>
            <person name="Cichocki N."/>
            <person name="Veneault-Fourrey C."/>
            <person name="LaButti K."/>
            <person name="Lindquist E.A."/>
            <person name="Lipzen A."/>
            <person name="Lundell T."/>
            <person name="Morin E."/>
            <person name="Murat C."/>
            <person name="Riley R."/>
            <person name="Ohm R."/>
            <person name="Sun H."/>
            <person name="Tunlid A."/>
            <person name="Henrissat B."/>
            <person name="Grigoriev I.V."/>
            <person name="Hibbett D.S."/>
            <person name="Martin F."/>
        </authorList>
    </citation>
    <scope>NUCLEOTIDE SEQUENCE [LARGE SCALE GENOMIC DNA]</scope>
    <source>
        <strain evidence="5">Ve08.2h10</strain>
    </source>
</reference>
<evidence type="ECO:0000256" key="2">
    <source>
        <dbReference type="SAM" id="Phobius"/>
    </source>
</evidence>
<keyword evidence="2" id="KW-0812">Transmembrane</keyword>
<dbReference type="STRING" id="930991.A0A0D0E302"/>
<accession>A0A0D0E302</accession>
<name>A0A0D0E302_9AGAM</name>
<organism evidence="4 5">
    <name type="scientific">Paxillus rubicundulus Ve08.2h10</name>
    <dbReference type="NCBI Taxonomy" id="930991"/>
    <lineage>
        <taxon>Eukaryota</taxon>
        <taxon>Fungi</taxon>
        <taxon>Dikarya</taxon>
        <taxon>Basidiomycota</taxon>
        <taxon>Agaricomycotina</taxon>
        <taxon>Agaricomycetes</taxon>
        <taxon>Agaricomycetidae</taxon>
        <taxon>Boletales</taxon>
        <taxon>Paxilineae</taxon>
        <taxon>Paxillaceae</taxon>
        <taxon>Paxillus</taxon>
    </lineage>
</organism>
<evidence type="ECO:0000256" key="1">
    <source>
        <dbReference type="SAM" id="MobiDB-lite"/>
    </source>
</evidence>
<feature type="region of interest" description="Disordered" evidence="1">
    <location>
        <begin position="3102"/>
        <end position="3121"/>
    </location>
</feature>
<gene>
    <name evidence="4" type="ORF">PAXRUDRAFT_827266</name>
</gene>
<feature type="region of interest" description="Disordered" evidence="1">
    <location>
        <begin position="1123"/>
        <end position="1160"/>
    </location>
</feature>
<dbReference type="InterPro" id="IPR048636">
    <property type="entry name" value="Csf1_N"/>
</dbReference>
<dbReference type="InParanoid" id="A0A0D0E302"/>
<keyword evidence="5" id="KW-1185">Reference proteome</keyword>
<evidence type="ECO:0000259" key="3">
    <source>
        <dbReference type="Pfam" id="PF21678"/>
    </source>
</evidence>
<keyword evidence="2" id="KW-0472">Membrane</keyword>
<feature type="transmembrane region" description="Helical" evidence="2">
    <location>
        <begin position="6"/>
        <end position="36"/>
    </location>
</feature>
<feature type="region of interest" description="Disordered" evidence="1">
    <location>
        <begin position="145"/>
        <end position="168"/>
    </location>
</feature>
<evidence type="ECO:0000313" key="5">
    <source>
        <dbReference type="Proteomes" id="UP000054538"/>
    </source>
</evidence>